<dbReference type="Proteomes" id="UP000066480">
    <property type="component" value="Chromosome"/>
</dbReference>
<dbReference type="OrthoDB" id="370015at2"/>
<dbReference type="RefSeq" id="WP_052590278.1">
    <property type="nucleotide sequence ID" value="NZ_CP011112.1"/>
</dbReference>
<dbReference type="GO" id="GO:0003824">
    <property type="term" value="F:catalytic activity"/>
    <property type="evidence" value="ECO:0007669"/>
    <property type="project" value="UniProtKB-ARBA"/>
</dbReference>
<dbReference type="Gene3D" id="1.10.12.10">
    <property type="entry name" value="Lyase 2-enoyl-coa Hydratase, Chain A, domain 2"/>
    <property type="match status" value="1"/>
</dbReference>
<dbReference type="InterPro" id="IPR014748">
    <property type="entry name" value="Enoyl-CoA_hydra_C"/>
</dbReference>
<dbReference type="SUPFAM" id="SSF52096">
    <property type="entry name" value="ClpP/crotonase"/>
    <property type="match status" value="1"/>
</dbReference>
<evidence type="ECO:0000313" key="2">
    <source>
        <dbReference type="EMBL" id="AKU15395.1"/>
    </source>
</evidence>
<dbReference type="CDD" id="cd06558">
    <property type="entry name" value="crotonase-like"/>
    <property type="match status" value="1"/>
</dbReference>
<dbReference type="PANTHER" id="PTHR42964:SF1">
    <property type="entry name" value="POLYKETIDE BIOSYNTHESIS ENOYL-COA HYDRATASE PKSH-RELATED"/>
    <property type="match status" value="1"/>
</dbReference>
<dbReference type="PATRIC" id="fig|571913.6.peg.1047"/>
<dbReference type="InterPro" id="IPR051683">
    <property type="entry name" value="Enoyl-CoA_Hydratase/Isomerase"/>
</dbReference>
<dbReference type="NCBIfam" id="NF005879">
    <property type="entry name" value="PRK07827.1"/>
    <property type="match status" value="1"/>
</dbReference>
<sequence>MTDTSNSLVTLAVDAGVATITLDSPHNRNALSSALVTQLKDRLQAAKGDTSVRAVVLTHTGTTFCAGADLTEASGGSMSDGATQLLHLLRLIIDQPQPVIAHLKGHVRAGGLGLVGACDMVVAGPESTFAFTESRLGLAPAIISLTVLPRLTNRAASRYFLTGEKFDAATAAEIGLVTDVGEDAEAGLAAILDALRKASPQGLRETKRLTTAGVRRTLTDGGGAMTELSSWLFGSEEAREGMLSFLERRPPRWAPSQEESA</sequence>
<proteinExistence type="inferred from homology"/>
<comment type="similarity">
    <text evidence="1">Belongs to the enoyl-CoA hydratase/isomerase family.</text>
</comment>
<dbReference type="AlphaFoldDB" id="A0A0K1JFM6"/>
<gene>
    <name evidence="2" type="ORF">VV02_05135</name>
</gene>
<dbReference type="KEGG" id="lmoi:VV02_05135"/>
<organism evidence="2 3">
    <name type="scientific">Luteipulveratus mongoliensis</name>
    <dbReference type="NCBI Taxonomy" id="571913"/>
    <lineage>
        <taxon>Bacteria</taxon>
        <taxon>Bacillati</taxon>
        <taxon>Actinomycetota</taxon>
        <taxon>Actinomycetes</taxon>
        <taxon>Micrococcales</taxon>
        <taxon>Dermacoccaceae</taxon>
        <taxon>Luteipulveratus</taxon>
    </lineage>
</organism>
<evidence type="ECO:0000256" key="1">
    <source>
        <dbReference type="ARBA" id="ARBA00005254"/>
    </source>
</evidence>
<keyword evidence="3" id="KW-1185">Reference proteome</keyword>
<dbReference type="Gene3D" id="3.90.226.10">
    <property type="entry name" value="2-enoyl-CoA Hydratase, Chain A, domain 1"/>
    <property type="match status" value="1"/>
</dbReference>
<protein>
    <submittedName>
        <fullName evidence="2">Enoyl-CoA hydratase</fullName>
    </submittedName>
</protein>
<dbReference type="PANTHER" id="PTHR42964">
    <property type="entry name" value="ENOYL-COA HYDRATASE"/>
    <property type="match status" value="1"/>
</dbReference>
<accession>A0A0K1JFM6</accession>
<name>A0A0K1JFM6_9MICO</name>
<dbReference type="STRING" id="571913.VV02_05135"/>
<reference evidence="2 3" key="1">
    <citation type="submission" date="2015-03" db="EMBL/GenBank/DDBJ databases">
        <title>Luteipulveratus halotolerans sp. nov., a novel actinobacterium (Dermacoccaceae) from Sarawak, Malaysia.</title>
        <authorList>
            <person name="Juboi H."/>
            <person name="Basik A."/>
            <person name="Shamsul S.S."/>
            <person name="Arnold P."/>
            <person name="Schmitt E.K."/>
            <person name="Sanglier J.-J."/>
            <person name="Yeo T."/>
        </authorList>
    </citation>
    <scope>NUCLEOTIDE SEQUENCE [LARGE SCALE GENOMIC DNA]</scope>
    <source>
        <strain evidence="2 3">MN07-A0370</strain>
    </source>
</reference>
<dbReference type="InterPro" id="IPR001753">
    <property type="entry name" value="Enoyl-CoA_hydra/iso"/>
</dbReference>
<dbReference type="EMBL" id="CP011112">
    <property type="protein sequence ID" value="AKU15395.1"/>
    <property type="molecule type" value="Genomic_DNA"/>
</dbReference>
<evidence type="ECO:0000313" key="3">
    <source>
        <dbReference type="Proteomes" id="UP000066480"/>
    </source>
</evidence>
<dbReference type="InterPro" id="IPR029045">
    <property type="entry name" value="ClpP/crotonase-like_dom_sf"/>
</dbReference>
<dbReference type="Pfam" id="PF00378">
    <property type="entry name" value="ECH_1"/>
    <property type="match status" value="1"/>
</dbReference>